<feature type="transmembrane region" description="Helical" evidence="2">
    <location>
        <begin position="30"/>
        <end position="49"/>
    </location>
</feature>
<keyword evidence="2" id="KW-1133">Transmembrane helix</keyword>
<reference evidence="3" key="1">
    <citation type="submission" date="2020-09" db="EMBL/GenBank/DDBJ databases">
        <title>Genome seq and assembly of Limnohabitants sp.</title>
        <authorList>
            <person name="Chhetri G."/>
        </authorList>
    </citation>
    <scope>NUCLEOTIDE SEQUENCE</scope>
    <source>
        <strain evidence="3">JUR4</strain>
    </source>
</reference>
<dbReference type="EMBL" id="JACYFT010000001">
    <property type="protein sequence ID" value="MBD8049007.1"/>
    <property type="molecule type" value="Genomic_DNA"/>
</dbReference>
<evidence type="ECO:0000256" key="2">
    <source>
        <dbReference type="SAM" id="Phobius"/>
    </source>
</evidence>
<dbReference type="RefSeq" id="WP_191818839.1">
    <property type="nucleotide sequence ID" value="NZ_JACYFT010000001.1"/>
</dbReference>
<gene>
    <name evidence="3" type="ORF">IC609_00510</name>
</gene>
<dbReference type="Proteomes" id="UP000647424">
    <property type="component" value="Unassembled WGS sequence"/>
</dbReference>
<comment type="caution">
    <text evidence="3">The sequence shown here is derived from an EMBL/GenBank/DDBJ whole genome shotgun (WGS) entry which is preliminary data.</text>
</comment>
<evidence type="ECO:0000256" key="1">
    <source>
        <dbReference type="SAM" id="MobiDB-lite"/>
    </source>
</evidence>
<name>A0A927FEA1_9BURK</name>
<keyword evidence="2" id="KW-0472">Membrane</keyword>
<sequence length="101" mass="10776">MYLIVIAWLYVVLMMAVAEAFSTQGSLLGAVITFLLYGLLPLSLVIYIMNTPQRKARLKAEEALQAQSAQAPPVSTVQPDAGGHAPGRAQDAAVAPVRKEP</sequence>
<protein>
    <recommendedName>
        <fullName evidence="5">Transmembrane protein</fullName>
    </recommendedName>
</protein>
<keyword evidence="2" id="KW-0812">Transmembrane</keyword>
<evidence type="ECO:0000313" key="3">
    <source>
        <dbReference type="EMBL" id="MBD8049007.1"/>
    </source>
</evidence>
<evidence type="ECO:0008006" key="5">
    <source>
        <dbReference type="Google" id="ProtNLM"/>
    </source>
</evidence>
<accession>A0A927FEA1</accession>
<feature type="region of interest" description="Disordered" evidence="1">
    <location>
        <begin position="67"/>
        <end position="101"/>
    </location>
</feature>
<dbReference type="AlphaFoldDB" id="A0A927FEA1"/>
<keyword evidence="4" id="KW-1185">Reference proteome</keyword>
<evidence type="ECO:0000313" key="4">
    <source>
        <dbReference type="Proteomes" id="UP000647424"/>
    </source>
</evidence>
<organism evidence="3 4">
    <name type="scientific">Limnohabitans radicicola</name>
    <dbReference type="NCBI Taxonomy" id="2771427"/>
    <lineage>
        <taxon>Bacteria</taxon>
        <taxon>Pseudomonadati</taxon>
        <taxon>Pseudomonadota</taxon>
        <taxon>Betaproteobacteria</taxon>
        <taxon>Burkholderiales</taxon>
        <taxon>Comamonadaceae</taxon>
        <taxon>Limnohabitans</taxon>
    </lineage>
</organism>
<proteinExistence type="predicted"/>